<proteinExistence type="predicted"/>
<keyword evidence="1" id="KW-0812">Transmembrane</keyword>
<keyword evidence="3" id="KW-1185">Reference proteome</keyword>
<evidence type="ECO:0000313" key="2">
    <source>
        <dbReference type="EMBL" id="MFC0548216.1"/>
    </source>
</evidence>
<organism evidence="2 3">
    <name type="scientific">Kutzneria chonburiensis</name>
    <dbReference type="NCBI Taxonomy" id="1483604"/>
    <lineage>
        <taxon>Bacteria</taxon>
        <taxon>Bacillati</taxon>
        <taxon>Actinomycetota</taxon>
        <taxon>Actinomycetes</taxon>
        <taxon>Pseudonocardiales</taxon>
        <taxon>Pseudonocardiaceae</taxon>
        <taxon>Kutzneria</taxon>
    </lineage>
</organism>
<keyword evidence="1" id="KW-1133">Transmembrane helix</keyword>
<feature type="transmembrane region" description="Helical" evidence="1">
    <location>
        <begin position="44"/>
        <end position="65"/>
    </location>
</feature>
<name>A0ABV6N8C0_9PSEU</name>
<feature type="transmembrane region" description="Helical" evidence="1">
    <location>
        <begin position="12"/>
        <end position="32"/>
    </location>
</feature>
<evidence type="ECO:0000313" key="3">
    <source>
        <dbReference type="Proteomes" id="UP001589810"/>
    </source>
</evidence>
<accession>A0ABV6N8C0</accession>
<dbReference type="Proteomes" id="UP001589810">
    <property type="component" value="Unassembled WGS sequence"/>
</dbReference>
<dbReference type="RefSeq" id="WP_273937949.1">
    <property type="nucleotide sequence ID" value="NZ_CP097263.1"/>
</dbReference>
<keyword evidence="1" id="KW-0472">Membrane</keyword>
<comment type="caution">
    <text evidence="2">The sequence shown here is derived from an EMBL/GenBank/DDBJ whole genome shotgun (WGS) entry which is preliminary data.</text>
</comment>
<reference evidence="2 3" key="1">
    <citation type="submission" date="2024-09" db="EMBL/GenBank/DDBJ databases">
        <authorList>
            <person name="Sun Q."/>
            <person name="Mori K."/>
        </authorList>
    </citation>
    <scope>NUCLEOTIDE SEQUENCE [LARGE SCALE GENOMIC DNA]</scope>
    <source>
        <strain evidence="2 3">TBRC 1432</strain>
    </source>
</reference>
<protein>
    <submittedName>
        <fullName evidence="2">Uncharacterized protein</fullName>
    </submittedName>
</protein>
<sequence length="289" mass="32274">MRGSFIEWLSRYVAQAGVLGLVEGALGILAFGGSLSALLGDASIKAAAIVAVVLSTLGLMIVLVAGQAKWQRESGLGKRLIAQYCDIMMETRASYYKVVEWKQVMTVKSNGDLHSSITLRSVAVCEDLRFFRFRTGPAWGQPVKHRKGVTVQVRSVISGEIGGTRRDVTTTWLNDGRMEVLVHFYAPVPRGSEFDVVMEFFWPQRARPLIVDRVPDNYTVMLTYPVPRLRYSITLPPGVRAFYDPIGFDLTEQAFTLGSSTDGMDQMEIQLVSQNMPFRDRIGMRLDVR</sequence>
<evidence type="ECO:0000256" key="1">
    <source>
        <dbReference type="SAM" id="Phobius"/>
    </source>
</evidence>
<gene>
    <name evidence="2" type="ORF">ACFFH7_42380</name>
</gene>
<dbReference type="EMBL" id="JBHLUD010000015">
    <property type="protein sequence ID" value="MFC0548216.1"/>
    <property type="molecule type" value="Genomic_DNA"/>
</dbReference>